<protein>
    <submittedName>
        <fullName evidence="1">Uncharacterized protein</fullName>
    </submittedName>
</protein>
<gene>
    <name evidence="1" type="ORF">Ciccas_011804</name>
</gene>
<evidence type="ECO:0000313" key="1">
    <source>
        <dbReference type="EMBL" id="KAL3309649.1"/>
    </source>
</evidence>
<organism evidence="1 2">
    <name type="scientific">Cichlidogyrus casuarinus</name>
    <dbReference type="NCBI Taxonomy" id="1844966"/>
    <lineage>
        <taxon>Eukaryota</taxon>
        <taxon>Metazoa</taxon>
        <taxon>Spiralia</taxon>
        <taxon>Lophotrochozoa</taxon>
        <taxon>Platyhelminthes</taxon>
        <taxon>Monogenea</taxon>
        <taxon>Monopisthocotylea</taxon>
        <taxon>Dactylogyridea</taxon>
        <taxon>Ancyrocephalidae</taxon>
        <taxon>Cichlidogyrus</taxon>
    </lineage>
</organism>
<name>A0ABD2PQP3_9PLAT</name>
<reference evidence="1 2" key="1">
    <citation type="submission" date="2024-11" db="EMBL/GenBank/DDBJ databases">
        <title>Adaptive evolution of stress response genes in parasites aligns with host niche diversity.</title>
        <authorList>
            <person name="Hahn C."/>
            <person name="Resl P."/>
        </authorList>
    </citation>
    <scope>NUCLEOTIDE SEQUENCE [LARGE SCALE GENOMIC DNA]</scope>
    <source>
        <strain evidence="1">EGGRZ-B1_66</strain>
        <tissue evidence="1">Body</tissue>
    </source>
</reference>
<sequence length="159" mass="18060">MQFIAEEDVSELLYTLDRLIPISKDLIERIEAARCSDPMIPNFGLILLDWVGFFAGTDTFSLQLKYSNELDYSYDSSPSKVYETPDPQQPLETMIDYASHLYISRLVLESLQELARRNQSGDAVNRCDLGTLDSSKRSTDVWHYLGSASPLLSSNHYPL</sequence>
<dbReference type="Proteomes" id="UP001626550">
    <property type="component" value="Unassembled WGS sequence"/>
</dbReference>
<comment type="caution">
    <text evidence="1">The sequence shown here is derived from an EMBL/GenBank/DDBJ whole genome shotgun (WGS) entry which is preliminary data.</text>
</comment>
<keyword evidence="2" id="KW-1185">Reference proteome</keyword>
<proteinExistence type="predicted"/>
<evidence type="ECO:0000313" key="2">
    <source>
        <dbReference type="Proteomes" id="UP001626550"/>
    </source>
</evidence>
<dbReference type="AlphaFoldDB" id="A0ABD2PQP3"/>
<dbReference type="EMBL" id="JBJKFK010003680">
    <property type="protein sequence ID" value="KAL3309649.1"/>
    <property type="molecule type" value="Genomic_DNA"/>
</dbReference>
<accession>A0ABD2PQP3</accession>